<dbReference type="AlphaFoldDB" id="A0A2U3B5P5"/>
<dbReference type="Proteomes" id="UP000245362">
    <property type="component" value="Unassembled WGS sequence"/>
</dbReference>
<dbReference type="NCBIfam" id="TIGR00661">
    <property type="entry name" value="MJ1255"/>
    <property type="match status" value="1"/>
</dbReference>
<dbReference type="OrthoDB" id="9793805at2"/>
<reference evidence="1 2" key="1">
    <citation type="submission" date="2018-05" db="EMBL/GenBank/DDBJ databases">
        <title>Vibrio limimaris sp. nov., isolated from marine sediment.</title>
        <authorList>
            <person name="Li C.-M."/>
        </authorList>
    </citation>
    <scope>NUCLEOTIDE SEQUENCE [LARGE SCALE GENOMIC DNA]</scope>
    <source>
        <strain evidence="1 2">E4404</strain>
    </source>
</reference>
<keyword evidence="2" id="KW-1185">Reference proteome</keyword>
<dbReference type="GO" id="GO:0016757">
    <property type="term" value="F:glycosyltransferase activity"/>
    <property type="evidence" value="ECO:0007669"/>
    <property type="project" value="TreeGrafter"/>
</dbReference>
<dbReference type="RefSeq" id="WP_109321046.1">
    <property type="nucleotide sequence ID" value="NZ_QFWT01000012.1"/>
</dbReference>
<accession>A0A2U3B5P5</accession>
<dbReference type="EMBL" id="QFWT01000012">
    <property type="protein sequence ID" value="PWI32035.1"/>
    <property type="molecule type" value="Genomic_DNA"/>
</dbReference>
<name>A0A2U3B5P5_9VIBR</name>
<gene>
    <name evidence="1" type="ORF">DI392_17805</name>
</gene>
<evidence type="ECO:0000313" key="2">
    <source>
        <dbReference type="Proteomes" id="UP000245362"/>
    </source>
</evidence>
<dbReference type="SUPFAM" id="SSF53756">
    <property type="entry name" value="UDP-Glycosyltransferase/glycogen phosphorylase"/>
    <property type="match status" value="1"/>
</dbReference>
<dbReference type="Gene3D" id="3.40.50.2000">
    <property type="entry name" value="Glycogen Phosphorylase B"/>
    <property type="match status" value="1"/>
</dbReference>
<evidence type="ECO:0000313" key="1">
    <source>
        <dbReference type="EMBL" id="PWI32035.1"/>
    </source>
</evidence>
<keyword evidence="1" id="KW-0808">Transferase</keyword>
<protein>
    <submittedName>
        <fullName evidence="1">Glycosyltransferase</fullName>
    </submittedName>
</protein>
<comment type="caution">
    <text evidence="1">The sequence shown here is derived from an EMBL/GenBank/DDBJ whole genome shotgun (WGS) entry which is preliminary data.</text>
</comment>
<dbReference type="InterPro" id="IPR005262">
    <property type="entry name" value="MJ1255-like"/>
</dbReference>
<sequence>MKILYGVQGTGNGHTARARAMALALKERNADVDFLFSGREKSKFFSMEAFGDFDVRRGLTIVSEQGKVNYLKTVTDNSIISLYKEISQLDLSAYDLVINDFEPVSAWAAKRQKVPCIGISHQNAFRYEVPKKGDGWIDNRLIHHFAPADVHLGLHWYHFNQPILPPIVHTRRADGVSEHQPFSLVYLPFESIEDIMDLLLRFTRHQFVCYHPEVIESDVVENIRLEPLSHVQFQQDLSACQGVIANGGFELPSEALSLGKKLLLKPLSGQFEQESNVATLEHLGLAQSMEHLDPSAVRSWLDESAAESVNYPDVASHLSDWILQGKWNNNSASLWESLWEKVDFPSYASIHD</sequence>
<dbReference type="PANTHER" id="PTHR21015:SF22">
    <property type="entry name" value="GLYCOSYLTRANSFERASE"/>
    <property type="match status" value="1"/>
</dbReference>
<proteinExistence type="predicted"/>
<dbReference type="PANTHER" id="PTHR21015">
    <property type="entry name" value="UDP-N-ACETYLGLUCOSAMINE--N-ACETYLMURAMYL-(PENTAPEPTIDE) PYROPHOSPHORYL-UNDECAPRENOL N-ACETYLGLUCOSAMINE TRANSFERASE 1"/>
    <property type="match status" value="1"/>
</dbReference>
<organism evidence="1 2">
    <name type="scientific">Vibrio albus</name>
    <dbReference type="NCBI Taxonomy" id="2200953"/>
    <lineage>
        <taxon>Bacteria</taxon>
        <taxon>Pseudomonadati</taxon>
        <taxon>Pseudomonadota</taxon>
        <taxon>Gammaproteobacteria</taxon>
        <taxon>Vibrionales</taxon>
        <taxon>Vibrionaceae</taxon>
        <taxon>Vibrio</taxon>
    </lineage>
</organism>
<dbReference type="Pfam" id="PF13528">
    <property type="entry name" value="Glyco_trans_1_3"/>
    <property type="match status" value="1"/>
</dbReference>